<evidence type="ECO:0000256" key="2">
    <source>
        <dbReference type="ARBA" id="ARBA00022692"/>
    </source>
</evidence>
<evidence type="ECO:0000313" key="10">
    <source>
        <dbReference type="EMBL" id="NJR78426.1"/>
    </source>
</evidence>
<keyword evidence="5 7" id="KW-1133">Transmembrane helix</keyword>
<dbReference type="InterPro" id="IPR036640">
    <property type="entry name" value="ABC1_TM_sf"/>
</dbReference>
<evidence type="ECO:0000256" key="4">
    <source>
        <dbReference type="ARBA" id="ARBA00022840"/>
    </source>
</evidence>
<comment type="caution">
    <text evidence="10">The sequence shown here is derived from an EMBL/GenBank/DDBJ whole genome shotgun (WGS) entry which is preliminary data.</text>
</comment>
<accession>A0ABX1CKA2</accession>
<keyword evidence="2 7" id="KW-0812">Transmembrane</keyword>
<feature type="transmembrane region" description="Helical" evidence="7">
    <location>
        <begin position="218"/>
        <end position="236"/>
    </location>
</feature>
<dbReference type="SUPFAM" id="SSF90123">
    <property type="entry name" value="ABC transporter transmembrane region"/>
    <property type="match status" value="1"/>
</dbReference>
<sequence length="734" mass="76951">MDSGDSVRGISLAQRIAGRMGRRAAANDAIAVTPLPVVDALVALAALCGRESSAEMLVAALPAADGALDPRHAPFALARAGLEANWSARRAAAVAIADVPLLAPLAHGGCVVIEAVEPAGGLRVRDAGGTRSVAARDLDPLLAGEMLSCGHVDPANGDAAAEAGELAQRNPRLWLLGSFLGERRMLAQLVMAAVLLNLCALAIPLYMRAIYDRVVPNLAIESLWALSAGVVLVLLFEFGFKHVRQSYVDAVGVRVGHAVQHRAMASFLRARNARTQSSGGLMTALRDVEGLSLLVPQAVVTFLVDLPFFALYLALIALIGGWAVAAPVVGAAALAIVGIVCNYAVKLSGRRSSKLMQARQDLAVDVADGIATIKANQAEGHFLQRWDVVSDHLAMSGKATRKWNELPGSMAGLLVQMVTVLVIVIGVFQIKAGVMTTGALVAATMLTGRAMVPVSAAIGLASKAYQSLAQFAGLAAIIALPAERQVSDPAVRRARVRGDFRLADVGVVHPGAAAPSLSGITLSIAPGEKVALIGKSGSGKTTLLHLLAGLAEAQSGLLTIDGHAAAHYATAQLRRGLVYSAQDATLFDATIWENILLGMDEPDEEVVEAAIRASGLDGFVSRTVEGYCRRVGPRGSRLSGGQRQSVLLARALVRDPQVLLLDEPTASMDVGSEQAVIRGLREATRDRTLIVATHRLALLDMVDRVIWLDDGRVTADRPRDEVVAMLKAPRAKVA</sequence>
<dbReference type="Gene3D" id="3.90.70.10">
    <property type="entry name" value="Cysteine proteinases"/>
    <property type="match status" value="1"/>
</dbReference>
<dbReference type="Gene3D" id="3.40.50.300">
    <property type="entry name" value="P-loop containing nucleotide triphosphate hydrolases"/>
    <property type="match status" value="1"/>
</dbReference>
<keyword evidence="11" id="KW-1185">Reference proteome</keyword>
<evidence type="ECO:0000256" key="1">
    <source>
        <dbReference type="ARBA" id="ARBA00004651"/>
    </source>
</evidence>
<dbReference type="PROSITE" id="PS50929">
    <property type="entry name" value="ABC_TM1F"/>
    <property type="match status" value="1"/>
</dbReference>
<dbReference type="RefSeq" id="WP_168133979.1">
    <property type="nucleotide sequence ID" value="NZ_JAAVJH010000004.1"/>
</dbReference>
<evidence type="ECO:0000256" key="3">
    <source>
        <dbReference type="ARBA" id="ARBA00022741"/>
    </source>
</evidence>
<evidence type="ECO:0000259" key="8">
    <source>
        <dbReference type="PROSITE" id="PS50893"/>
    </source>
</evidence>
<name>A0ABX1CKA2_9SPHN</name>
<evidence type="ECO:0000259" key="9">
    <source>
        <dbReference type="PROSITE" id="PS50929"/>
    </source>
</evidence>
<dbReference type="PROSITE" id="PS50893">
    <property type="entry name" value="ABC_TRANSPORTER_2"/>
    <property type="match status" value="1"/>
</dbReference>
<organism evidence="10 11">
    <name type="scientific">Sphingomonas corticis</name>
    <dbReference type="NCBI Taxonomy" id="2722791"/>
    <lineage>
        <taxon>Bacteria</taxon>
        <taxon>Pseudomonadati</taxon>
        <taxon>Pseudomonadota</taxon>
        <taxon>Alphaproteobacteria</taxon>
        <taxon>Sphingomonadales</taxon>
        <taxon>Sphingomonadaceae</taxon>
        <taxon>Sphingomonas</taxon>
    </lineage>
</organism>
<gene>
    <name evidence="10" type="ORF">HBH26_07305</name>
</gene>
<dbReference type="GO" id="GO:0005524">
    <property type="term" value="F:ATP binding"/>
    <property type="evidence" value="ECO:0007669"/>
    <property type="project" value="UniProtKB-KW"/>
</dbReference>
<dbReference type="Proteomes" id="UP000732399">
    <property type="component" value="Unassembled WGS sequence"/>
</dbReference>
<dbReference type="Pfam" id="PF00664">
    <property type="entry name" value="ABC_membrane"/>
    <property type="match status" value="1"/>
</dbReference>
<evidence type="ECO:0000256" key="6">
    <source>
        <dbReference type="ARBA" id="ARBA00023136"/>
    </source>
</evidence>
<protein>
    <submittedName>
        <fullName evidence="10">ATP-binding cassette domain-containing protein</fullName>
    </submittedName>
</protein>
<evidence type="ECO:0000313" key="11">
    <source>
        <dbReference type="Proteomes" id="UP000732399"/>
    </source>
</evidence>
<dbReference type="EMBL" id="JAAVJH010000004">
    <property type="protein sequence ID" value="NJR78426.1"/>
    <property type="molecule type" value="Genomic_DNA"/>
</dbReference>
<dbReference type="InterPro" id="IPR003593">
    <property type="entry name" value="AAA+_ATPase"/>
</dbReference>
<dbReference type="InterPro" id="IPR027417">
    <property type="entry name" value="P-loop_NTPase"/>
</dbReference>
<dbReference type="InterPro" id="IPR039421">
    <property type="entry name" value="Type_1_exporter"/>
</dbReference>
<keyword evidence="6 7" id="KW-0472">Membrane</keyword>
<dbReference type="PANTHER" id="PTHR24221:SF248">
    <property type="entry name" value="ABC TRANSPORTER TRANSMEMBRANE REGION"/>
    <property type="match status" value="1"/>
</dbReference>
<reference evidence="10 11" key="1">
    <citation type="submission" date="2020-03" db="EMBL/GenBank/DDBJ databases">
        <authorList>
            <person name="Wang L."/>
            <person name="He N."/>
            <person name="Li Y."/>
            <person name="Fang Y."/>
            <person name="Zhang F."/>
        </authorList>
    </citation>
    <scope>NUCLEOTIDE SEQUENCE [LARGE SCALE GENOMIC DNA]</scope>
    <source>
        <strain evidence="10 11">36D10-4-7</strain>
    </source>
</reference>
<comment type="subcellular location">
    <subcellularLocation>
        <location evidence="1">Cell membrane</location>
        <topology evidence="1">Multi-pass membrane protein</topology>
    </subcellularLocation>
</comment>
<feature type="domain" description="ABC transporter" evidence="8">
    <location>
        <begin position="500"/>
        <end position="734"/>
    </location>
</feature>
<dbReference type="SUPFAM" id="SSF52540">
    <property type="entry name" value="P-loop containing nucleoside triphosphate hydrolases"/>
    <property type="match status" value="1"/>
</dbReference>
<dbReference type="Gene3D" id="1.20.1560.10">
    <property type="entry name" value="ABC transporter type 1, transmembrane domain"/>
    <property type="match status" value="1"/>
</dbReference>
<dbReference type="InterPro" id="IPR003439">
    <property type="entry name" value="ABC_transporter-like_ATP-bd"/>
</dbReference>
<evidence type="ECO:0000256" key="7">
    <source>
        <dbReference type="SAM" id="Phobius"/>
    </source>
</evidence>
<evidence type="ECO:0000256" key="5">
    <source>
        <dbReference type="ARBA" id="ARBA00022989"/>
    </source>
</evidence>
<feature type="domain" description="ABC transmembrane type-1" evidence="9">
    <location>
        <begin position="192"/>
        <end position="466"/>
    </location>
</feature>
<keyword evidence="3" id="KW-0547">Nucleotide-binding</keyword>
<feature type="transmembrane region" description="Helical" evidence="7">
    <location>
        <begin position="186"/>
        <end position="206"/>
    </location>
</feature>
<dbReference type="SMART" id="SM00382">
    <property type="entry name" value="AAA"/>
    <property type="match status" value="1"/>
</dbReference>
<dbReference type="Pfam" id="PF00005">
    <property type="entry name" value="ABC_tran"/>
    <property type="match status" value="1"/>
</dbReference>
<proteinExistence type="predicted"/>
<keyword evidence="4 10" id="KW-0067">ATP-binding</keyword>
<dbReference type="PANTHER" id="PTHR24221">
    <property type="entry name" value="ATP-BINDING CASSETTE SUB-FAMILY B"/>
    <property type="match status" value="1"/>
</dbReference>
<feature type="transmembrane region" description="Helical" evidence="7">
    <location>
        <begin position="324"/>
        <end position="345"/>
    </location>
</feature>
<feature type="transmembrane region" description="Helical" evidence="7">
    <location>
        <begin position="410"/>
        <end position="428"/>
    </location>
</feature>
<dbReference type="InterPro" id="IPR011527">
    <property type="entry name" value="ABC1_TM_dom"/>
</dbReference>